<comment type="subcellular location">
    <subcellularLocation>
        <location evidence="1">Cell membrane</location>
        <topology evidence="1">Multi-pass membrane protein</topology>
    </subcellularLocation>
</comment>
<evidence type="ECO:0000256" key="10">
    <source>
        <dbReference type="SAM" id="Phobius"/>
    </source>
</evidence>
<dbReference type="Pfam" id="PF02743">
    <property type="entry name" value="dCache_1"/>
    <property type="match status" value="1"/>
</dbReference>
<evidence type="ECO:0000256" key="5">
    <source>
        <dbReference type="ARBA" id="ARBA00022989"/>
    </source>
</evidence>
<dbReference type="SUPFAM" id="SSF58104">
    <property type="entry name" value="Methyl-accepting chemotaxis protein (MCP) signaling domain"/>
    <property type="match status" value="1"/>
</dbReference>
<evidence type="ECO:0000259" key="11">
    <source>
        <dbReference type="PROSITE" id="PS50111"/>
    </source>
</evidence>
<dbReference type="SMART" id="SM00283">
    <property type="entry name" value="MA"/>
    <property type="match status" value="1"/>
</dbReference>
<keyword evidence="3" id="KW-0145">Chemotaxis</keyword>
<evidence type="ECO:0000256" key="8">
    <source>
        <dbReference type="ARBA" id="ARBA00029447"/>
    </source>
</evidence>
<gene>
    <name evidence="13" type="ORF">AXF15_03135</name>
</gene>
<evidence type="ECO:0000313" key="14">
    <source>
        <dbReference type="Proteomes" id="UP000063964"/>
    </source>
</evidence>
<dbReference type="SMART" id="SM00304">
    <property type="entry name" value="HAMP"/>
    <property type="match status" value="1"/>
</dbReference>
<evidence type="ECO:0008006" key="15">
    <source>
        <dbReference type="Google" id="ProtNLM"/>
    </source>
</evidence>
<dbReference type="PROSITE" id="PS50111">
    <property type="entry name" value="CHEMOTAXIS_TRANSDUC_2"/>
    <property type="match status" value="1"/>
</dbReference>
<evidence type="ECO:0000313" key="13">
    <source>
        <dbReference type="EMBL" id="AMD92200.1"/>
    </source>
</evidence>
<keyword evidence="5 10" id="KW-1133">Transmembrane helix</keyword>
<evidence type="ECO:0000256" key="1">
    <source>
        <dbReference type="ARBA" id="ARBA00004651"/>
    </source>
</evidence>
<dbReference type="CDD" id="cd12912">
    <property type="entry name" value="PDC2_MCP_like"/>
    <property type="match status" value="1"/>
</dbReference>
<proteinExistence type="inferred from homology"/>
<dbReference type="KEGG" id="doa:AXF15_03135"/>
<evidence type="ECO:0000256" key="7">
    <source>
        <dbReference type="ARBA" id="ARBA00023224"/>
    </source>
</evidence>
<dbReference type="RefSeq" id="WP_066603206.1">
    <property type="nucleotide sequence ID" value="NZ_CP014230.1"/>
</dbReference>
<evidence type="ECO:0000256" key="4">
    <source>
        <dbReference type="ARBA" id="ARBA00022692"/>
    </source>
</evidence>
<keyword evidence="4 10" id="KW-0812">Transmembrane</keyword>
<dbReference type="CDD" id="cd06225">
    <property type="entry name" value="HAMP"/>
    <property type="match status" value="1"/>
</dbReference>
<dbReference type="Gene3D" id="1.20.120.30">
    <property type="entry name" value="Aspartate receptor, ligand-binding domain"/>
    <property type="match status" value="1"/>
</dbReference>
<dbReference type="PANTHER" id="PTHR32089">
    <property type="entry name" value="METHYL-ACCEPTING CHEMOTAXIS PROTEIN MCPB"/>
    <property type="match status" value="1"/>
</dbReference>
<evidence type="ECO:0000259" key="12">
    <source>
        <dbReference type="PROSITE" id="PS50885"/>
    </source>
</evidence>
<feature type="domain" description="HAMP" evidence="12">
    <location>
        <begin position="323"/>
        <end position="374"/>
    </location>
</feature>
<dbReference type="InterPro" id="IPR003660">
    <property type="entry name" value="HAMP_dom"/>
</dbReference>
<keyword evidence="7 9" id="KW-0807">Transducer</keyword>
<evidence type="ECO:0000256" key="6">
    <source>
        <dbReference type="ARBA" id="ARBA00023136"/>
    </source>
</evidence>
<organism evidence="13 14">
    <name type="scientific">Desulfomicrobium orale DSM 12838</name>
    <dbReference type="NCBI Taxonomy" id="888061"/>
    <lineage>
        <taxon>Bacteria</taxon>
        <taxon>Pseudomonadati</taxon>
        <taxon>Thermodesulfobacteriota</taxon>
        <taxon>Desulfovibrionia</taxon>
        <taxon>Desulfovibrionales</taxon>
        <taxon>Desulfomicrobiaceae</taxon>
        <taxon>Desulfomicrobium</taxon>
    </lineage>
</organism>
<feature type="domain" description="Methyl-accepting transducer" evidence="11">
    <location>
        <begin position="407"/>
        <end position="629"/>
    </location>
</feature>
<dbReference type="InterPro" id="IPR029151">
    <property type="entry name" value="Sensor-like_sf"/>
</dbReference>
<keyword evidence="6 10" id="KW-0472">Membrane</keyword>
<dbReference type="Pfam" id="PF00672">
    <property type="entry name" value="HAMP"/>
    <property type="match status" value="1"/>
</dbReference>
<feature type="transmembrane region" description="Helical" evidence="10">
    <location>
        <begin position="303"/>
        <end position="326"/>
    </location>
</feature>
<dbReference type="CDD" id="cd11386">
    <property type="entry name" value="MCP_signal"/>
    <property type="match status" value="1"/>
</dbReference>
<evidence type="ECO:0000256" key="3">
    <source>
        <dbReference type="ARBA" id="ARBA00022500"/>
    </source>
</evidence>
<dbReference type="Gene3D" id="1.10.8.500">
    <property type="entry name" value="HAMP domain in histidine kinase"/>
    <property type="match status" value="1"/>
</dbReference>
<dbReference type="OrthoDB" id="5348717at2"/>
<keyword evidence="2" id="KW-1003">Cell membrane</keyword>
<dbReference type="STRING" id="888061.AXF15_03135"/>
<dbReference type="PROSITE" id="PS50885">
    <property type="entry name" value="HAMP"/>
    <property type="match status" value="1"/>
</dbReference>
<dbReference type="Gene3D" id="1.10.287.950">
    <property type="entry name" value="Methyl-accepting chemotaxis protein"/>
    <property type="match status" value="1"/>
</dbReference>
<comment type="similarity">
    <text evidence="8">Belongs to the methyl-accepting chemotaxis (MCP) protein family.</text>
</comment>
<dbReference type="InterPro" id="IPR004089">
    <property type="entry name" value="MCPsignal_dom"/>
</dbReference>
<dbReference type="GO" id="GO:0006935">
    <property type="term" value="P:chemotaxis"/>
    <property type="evidence" value="ECO:0007669"/>
    <property type="project" value="UniProtKB-KW"/>
</dbReference>
<dbReference type="InterPro" id="IPR025991">
    <property type="entry name" value="Chemoreceptor_zinc-bind_dom"/>
</dbReference>
<dbReference type="Pfam" id="PF00015">
    <property type="entry name" value="MCPsignal"/>
    <property type="match status" value="1"/>
</dbReference>
<evidence type="ECO:0000256" key="2">
    <source>
        <dbReference type="ARBA" id="ARBA00022475"/>
    </source>
</evidence>
<dbReference type="GO" id="GO:0005886">
    <property type="term" value="C:plasma membrane"/>
    <property type="evidence" value="ECO:0007669"/>
    <property type="project" value="UniProtKB-SubCell"/>
</dbReference>
<dbReference type="PANTHER" id="PTHR32089:SF112">
    <property type="entry name" value="LYSOZYME-LIKE PROTEIN-RELATED"/>
    <property type="match status" value="1"/>
</dbReference>
<name>A0A0X8JNV9_9BACT</name>
<keyword evidence="14" id="KW-1185">Reference proteome</keyword>
<dbReference type="AlphaFoldDB" id="A0A0X8JNV9"/>
<evidence type="ECO:0000256" key="9">
    <source>
        <dbReference type="PROSITE-ProRule" id="PRU00284"/>
    </source>
</evidence>
<dbReference type="Gene3D" id="3.30.450.20">
    <property type="entry name" value="PAS domain"/>
    <property type="match status" value="1"/>
</dbReference>
<reference evidence="14" key="1">
    <citation type="submission" date="2016-02" db="EMBL/GenBank/DDBJ databases">
        <authorList>
            <person name="Holder M.E."/>
            <person name="Ajami N.J."/>
            <person name="Petrosino J.F."/>
        </authorList>
    </citation>
    <scope>NUCLEOTIDE SEQUENCE [LARGE SCALE GENOMIC DNA]</scope>
    <source>
        <strain evidence="14">DSM 12838</strain>
    </source>
</reference>
<dbReference type="EMBL" id="CP014230">
    <property type="protein sequence ID" value="AMD92200.1"/>
    <property type="molecule type" value="Genomic_DNA"/>
</dbReference>
<accession>A0A0X8JNV9</accession>
<dbReference type="Proteomes" id="UP000063964">
    <property type="component" value="Chromosome"/>
</dbReference>
<dbReference type="GO" id="GO:0007165">
    <property type="term" value="P:signal transduction"/>
    <property type="evidence" value="ECO:0007669"/>
    <property type="project" value="UniProtKB-KW"/>
</dbReference>
<dbReference type="Pfam" id="PF13682">
    <property type="entry name" value="CZB"/>
    <property type="match status" value="1"/>
</dbReference>
<dbReference type="SUPFAM" id="SSF103190">
    <property type="entry name" value="Sensory domain-like"/>
    <property type="match status" value="1"/>
</dbReference>
<dbReference type="InterPro" id="IPR033479">
    <property type="entry name" value="dCache_1"/>
</dbReference>
<sequence>MFTSIRTKLLLSFFTTILVTTCVLCVVVGVASRESAIETFYASSLKEMRLIESAIDIFFDGARESIAVLSKAPAVRAADDSITSYAGTQTAGRGENSAKGRTELAMKELFSLLQGGHPEYAEIYMGTKWGGYASSSDSDIPSGFDPRVRPWYRQAMSAPGQVVLSPAYLSWTGSPVVACAMTVQNAEQETVGCVSIDVSLHSLTELIHNTPLGETGYVLLVQGDGTILANPKHAKMNMKKMSETGVPALAQLHAMKEGRAEVEMDGKAWYVQMSSLKGVDWKLIGVIEKDEVLRPFTSMLKNMLLAGLGATILMSVLTALLGTLLIRPVIAMTAAVREFNGDLTRRLPVSTRDEVGELGRWLNRFFEQLERMISELSTRTNSLKISSADLNSMATQLADNAASASTRTTHVAEGAERMNGNMNSVAAASEQASTNVNTVAASMEEMTATVRDIASNSETARDIAQKAVAEVNGTAERIDLLGNAVNEIGKVTEMITEISEQTNLLALNATIEAARAGEAGKGFAVVANEIKELARQTAQATGEIRSKIETIQTTTGDTVHEISQVAKVIGEVNEIVAVIAAAVEEQSATSFEIVTNLKQASQGIQEVNENVANTTLVTGEISADIGDVSRSVRQVHDVSVQVNAQAQDLSDLSERLERLTGQFKTSPPSFDLAKVRAAHMQWRTRLEAVINGHQEADPDSVASDHECAFGQWLFGPDGQQFTDSPHYPGLVEHHKRIHDYARQIMVCIRKNEQDRGVALLKEMEKTRMQFFEILDAFHAQSTWKESAN</sequence>
<dbReference type="CDD" id="cd18773">
    <property type="entry name" value="PDC1_HK_sensor"/>
    <property type="match status" value="1"/>
</dbReference>
<protein>
    <recommendedName>
        <fullName evidence="15">Chemotaxis protein</fullName>
    </recommendedName>
</protein>